<accession>A0ABP0UE87</accession>
<protein>
    <submittedName>
        <fullName evidence="1">Uncharacterized protein</fullName>
    </submittedName>
</protein>
<gene>
    <name evidence="1" type="ORF">CSSPTR1EN2_LOCUS14658</name>
</gene>
<evidence type="ECO:0000313" key="1">
    <source>
        <dbReference type="EMBL" id="CAK9219589.1"/>
    </source>
</evidence>
<keyword evidence="2" id="KW-1185">Reference proteome</keyword>
<proteinExistence type="predicted"/>
<sequence>MIHLILRQIKSTAVVVFQSSRTRIPSRTKSLGLISGKRIQTLLWRSDVMTLLSSCEKLSIKRAHSSPLTQLT</sequence>
<organism evidence="1 2">
    <name type="scientific">Sphagnum troendelagicum</name>
    <dbReference type="NCBI Taxonomy" id="128251"/>
    <lineage>
        <taxon>Eukaryota</taxon>
        <taxon>Viridiplantae</taxon>
        <taxon>Streptophyta</taxon>
        <taxon>Embryophyta</taxon>
        <taxon>Bryophyta</taxon>
        <taxon>Sphagnophytina</taxon>
        <taxon>Sphagnopsida</taxon>
        <taxon>Sphagnales</taxon>
        <taxon>Sphagnaceae</taxon>
        <taxon>Sphagnum</taxon>
    </lineage>
</organism>
<reference evidence="1" key="1">
    <citation type="submission" date="2024-02" db="EMBL/GenBank/DDBJ databases">
        <authorList>
            <consortium name="ELIXIR-Norway"/>
            <consortium name="Elixir Norway"/>
        </authorList>
    </citation>
    <scope>NUCLEOTIDE SEQUENCE</scope>
</reference>
<evidence type="ECO:0000313" key="2">
    <source>
        <dbReference type="Proteomes" id="UP001497512"/>
    </source>
</evidence>
<name>A0ABP0UE87_9BRYO</name>
<dbReference type="EMBL" id="OZ019895">
    <property type="protein sequence ID" value="CAK9219589.1"/>
    <property type="molecule type" value="Genomic_DNA"/>
</dbReference>
<dbReference type="Proteomes" id="UP001497512">
    <property type="component" value="Chromosome 3"/>
</dbReference>